<dbReference type="EC" id="2.5.1.25" evidence="1"/>
<dbReference type="RefSeq" id="WP_268077014.1">
    <property type="nucleotide sequence ID" value="NZ_CP109967.1"/>
</dbReference>
<geneLocation type="plasmid" evidence="6 7">
    <name>pCadTS8_2</name>
</geneLocation>
<keyword evidence="4" id="KW-0819">tRNA processing</keyword>
<protein>
    <recommendedName>
        <fullName evidence="1">tRNA-uridine aminocarboxypropyltransferase</fullName>
        <ecNumber evidence="1">2.5.1.25</ecNumber>
    </recommendedName>
</protein>
<evidence type="ECO:0000256" key="3">
    <source>
        <dbReference type="ARBA" id="ARBA00022691"/>
    </source>
</evidence>
<dbReference type="InterPro" id="IPR005636">
    <property type="entry name" value="DTW"/>
</dbReference>
<dbReference type="PANTHER" id="PTHR21392:SF1">
    <property type="entry name" value="TRNA-URIDINE AMINOCARBOXYPROPYLTRANSFERASE"/>
    <property type="match status" value="1"/>
</dbReference>
<dbReference type="SMART" id="SM01144">
    <property type="entry name" value="DTW"/>
    <property type="match status" value="1"/>
</dbReference>
<evidence type="ECO:0000256" key="1">
    <source>
        <dbReference type="ARBA" id="ARBA00012386"/>
    </source>
</evidence>
<evidence type="ECO:0000313" key="7">
    <source>
        <dbReference type="Proteomes" id="UP001163726"/>
    </source>
</evidence>
<dbReference type="InterPro" id="IPR039262">
    <property type="entry name" value="DTWD2/TAPT"/>
</dbReference>
<keyword evidence="7" id="KW-1185">Reference proteome</keyword>
<organism evidence="6 7">
    <name type="scientific">Catenovulum adriaticum</name>
    <dbReference type="NCBI Taxonomy" id="2984846"/>
    <lineage>
        <taxon>Bacteria</taxon>
        <taxon>Pseudomonadati</taxon>
        <taxon>Pseudomonadota</taxon>
        <taxon>Gammaproteobacteria</taxon>
        <taxon>Alteromonadales</taxon>
        <taxon>Alteromonadaceae</taxon>
        <taxon>Catenovulum</taxon>
    </lineage>
</organism>
<reference evidence="6" key="1">
    <citation type="submission" date="2022-10" db="EMBL/GenBank/DDBJ databases">
        <title>Catenovulum adriacola sp. nov. isolated in the Harbour of Susak.</title>
        <authorList>
            <person name="Schoch T."/>
            <person name="Reich S.J."/>
            <person name="Stoeferle S."/>
            <person name="Flaiz M."/>
            <person name="Kazda M."/>
            <person name="Riedel C.U."/>
            <person name="Duerre P."/>
        </authorList>
    </citation>
    <scope>NUCLEOTIDE SEQUENCE</scope>
    <source>
        <strain evidence="6">TS8</strain>
        <plasmid evidence="6">pCadTS8_2</plasmid>
    </source>
</reference>
<keyword evidence="3" id="KW-0949">S-adenosyl-L-methionine</keyword>
<proteinExistence type="predicted"/>
<dbReference type="Pfam" id="PF03942">
    <property type="entry name" value="DTW"/>
    <property type="match status" value="1"/>
</dbReference>
<gene>
    <name evidence="6" type="ORF">OLW01_16290</name>
</gene>
<dbReference type="PANTHER" id="PTHR21392">
    <property type="entry name" value="TRNA-URIDINE AMINOCARBOXYPROPYLTRANSFERASE 2"/>
    <property type="match status" value="1"/>
</dbReference>
<evidence type="ECO:0000313" key="6">
    <source>
        <dbReference type="EMBL" id="WAJ72299.1"/>
    </source>
</evidence>
<accession>A0ABY7ARZ6</accession>
<name>A0ABY7ARZ6_9ALTE</name>
<evidence type="ECO:0000256" key="2">
    <source>
        <dbReference type="ARBA" id="ARBA00022679"/>
    </source>
</evidence>
<keyword evidence="6" id="KW-0614">Plasmid</keyword>
<keyword evidence="2" id="KW-0808">Transferase</keyword>
<feature type="domain" description="DTW" evidence="5">
    <location>
        <begin position="28"/>
        <end position="220"/>
    </location>
</feature>
<dbReference type="Proteomes" id="UP001163726">
    <property type="component" value="Plasmid pCadTS8_2"/>
</dbReference>
<dbReference type="EMBL" id="CP109967">
    <property type="protein sequence ID" value="WAJ72299.1"/>
    <property type="molecule type" value="Genomic_DNA"/>
</dbReference>
<sequence length="237" mass="26944">MHNSYSFSQLRTKRLARATRPFLARGISVARCQSCHLAQFACICSWKRKLNIQMDLVLLMHTDEILKPTNTGKLISDILPNNCFAFEWSRTEPEKALLALLQDPNRFVVILYPTQATRTAYQSPVKAAGNKKLTLIVIDGTWRQSKKIFNLSPWLQPYPTLDLSLNQQASYELRKAPHAHQLSTAEATAQALKQCQQQNASELLHHYFNVFNLHYSAARIGQTPAPSISHQALEQYP</sequence>
<evidence type="ECO:0000256" key="4">
    <source>
        <dbReference type="ARBA" id="ARBA00022694"/>
    </source>
</evidence>
<evidence type="ECO:0000259" key="5">
    <source>
        <dbReference type="SMART" id="SM01144"/>
    </source>
</evidence>